<dbReference type="GO" id="GO:0003677">
    <property type="term" value="F:DNA binding"/>
    <property type="evidence" value="ECO:0007669"/>
    <property type="project" value="UniProtKB-KW"/>
</dbReference>
<dbReference type="InterPro" id="IPR001789">
    <property type="entry name" value="Sig_transdc_resp-reg_receiver"/>
</dbReference>
<dbReference type="RefSeq" id="WP_111144968.1">
    <property type="nucleotide sequence ID" value="NZ_QKRB01000010.1"/>
</dbReference>
<feature type="modified residue" description="4-aspartylphosphate" evidence="5">
    <location>
        <position position="56"/>
    </location>
</feature>
<keyword evidence="1 5" id="KW-0597">Phosphoprotein</keyword>
<evidence type="ECO:0000313" key="9">
    <source>
        <dbReference type="Proteomes" id="UP000249522"/>
    </source>
</evidence>
<accession>A0A2W1M1S7</accession>
<proteinExistence type="predicted"/>
<evidence type="ECO:0000256" key="2">
    <source>
        <dbReference type="ARBA" id="ARBA00023015"/>
    </source>
</evidence>
<evidence type="ECO:0000259" key="7">
    <source>
        <dbReference type="PROSITE" id="PS50110"/>
    </source>
</evidence>
<evidence type="ECO:0000313" key="8">
    <source>
        <dbReference type="EMBL" id="PZD97607.1"/>
    </source>
</evidence>
<dbReference type="EMBL" id="QKRB01000010">
    <property type="protein sequence ID" value="PZD97607.1"/>
    <property type="molecule type" value="Genomic_DNA"/>
</dbReference>
<dbReference type="CDD" id="cd06170">
    <property type="entry name" value="LuxR_C_like"/>
    <property type="match status" value="1"/>
</dbReference>
<feature type="domain" description="Response regulatory" evidence="7">
    <location>
        <begin position="5"/>
        <end position="121"/>
    </location>
</feature>
<dbReference type="GO" id="GO:0006355">
    <property type="term" value="P:regulation of DNA-templated transcription"/>
    <property type="evidence" value="ECO:0007669"/>
    <property type="project" value="InterPro"/>
</dbReference>
<organism evidence="8 9">
    <name type="scientific">Paenibacillus sambharensis</name>
    <dbReference type="NCBI Taxonomy" id="1803190"/>
    <lineage>
        <taxon>Bacteria</taxon>
        <taxon>Bacillati</taxon>
        <taxon>Bacillota</taxon>
        <taxon>Bacilli</taxon>
        <taxon>Bacillales</taxon>
        <taxon>Paenibacillaceae</taxon>
        <taxon>Paenibacillus</taxon>
    </lineage>
</organism>
<dbReference type="SMART" id="SM00448">
    <property type="entry name" value="REC"/>
    <property type="match status" value="1"/>
</dbReference>
<dbReference type="OrthoDB" id="9780153at2"/>
<dbReference type="Pfam" id="PF00072">
    <property type="entry name" value="Response_reg"/>
    <property type="match status" value="1"/>
</dbReference>
<dbReference type="InterPro" id="IPR000792">
    <property type="entry name" value="Tscrpt_reg_LuxR_C"/>
</dbReference>
<dbReference type="InterPro" id="IPR058245">
    <property type="entry name" value="NreC/VraR/RcsB-like_REC"/>
</dbReference>
<comment type="caution">
    <text evidence="8">The sequence shown here is derived from an EMBL/GenBank/DDBJ whole genome shotgun (WGS) entry which is preliminary data.</text>
</comment>
<dbReference type="PROSITE" id="PS00622">
    <property type="entry name" value="HTH_LUXR_1"/>
    <property type="match status" value="1"/>
</dbReference>
<dbReference type="Pfam" id="PF00196">
    <property type="entry name" value="GerE"/>
    <property type="match status" value="1"/>
</dbReference>
<keyword evidence="3 8" id="KW-0238">DNA-binding</keyword>
<dbReference type="PRINTS" id="PR00038">
    <property type="entry name" value="HTHLUXR"/>
</dbReference>
<gene>
    <name evidence="8" type="ORF">DNH61_01670</name>
</gene>
<evidence type="ECO:0000256" key="3">
    <source>
        <dbReference type="ARBA" id="ARBA00023125"/>
    </source>
</evidence>
<dbReference type="Proteomes" id="UP000249522">
    <property type="component" value="Unassembled WGS sequence"/>
</dbReference>
<evidence type="ECO:0000256" key="5">
    <source>
        <dbReference type="PROSITE-ProRule" id="PRU00169"/>
    </source>
</evidence>
<dbReference type="SUPFAM" id="SSF52172">
    <property type="entry name" value="CheY-like"/>
    <property type="match status" value="1"/>
</dbReference>
<dbReference type="AlphaFoldDB" id="A0A2W1M1S7"/>
<keyword evidence="4" id="KW-0804">Transcription</keyword>
<evidence type="ECO:0000256" key="1">
    <source>
        <dbReference type="ARBA" id="ARBA00022553"/>
    </source>
</evidence>
<dbReference type="PANTHER" id="PTHR43214:SF43">
    <property type="entry name" value="TWO-COMPONENT RESPONSE REGULATOR"/>
    <property type="match status" value="1"/>
</dbReference>
<sequence>MTTIRVLLADDHAIVRQGLLFYLGMQQDLQMVGEAANGQEAVELAGRLRPDIVLMDLFMPVMNGVEATRDIRSQHPDMMIIVLTSSSDQDHVLSAIKAGANGYILKDADPAEIADAIRGAYAGLPQLHPAAAAQLMQHVAADTRQTTVPSSHALLEALTVREKEILQFIAQGNSNKEIAAACGIAEKTVKTHVSNLLSKLGLADRTQAALYAVKHGLVEI</sequence>
<dbReference type="PANTHER" id="PTHR43214">
    <property type="entry name" value="TWO-COMPONENT RESPONSE REGULATOR"/>
    <property type="match status" value="1"/>
</dbReference>
<reference evidence="8 9" key="1">
    <citation type="submission" date="2018-06" db="EMBL/GenBank/DDBJ databases">
        <title>Paenibacillus imtechensis sp. nov.</title>
        <authorList>
            <person name="Pinnaka A.K."/>
            <person name="Singh H."/>
            <person name="Kaur M."/>
        </authorList>
    </citation>
    <scope>NUCLEOTIDE SEQUENCE [LARGE SCALE GENOMIC DNA]</scope>
    <source>
        <strain evidence="8 9">SMB1</strain>
    </source>
</reference>
<evidence type="ECO:0000256" key="4">
    <source>
        <dbReference type="ARBA" id="ARBA00023163"/>
    </source>
</evidence>
<dbReference type="PROSITE" id="PS50043">
    <property type="entry name" value="HTH_LUXR_2"/>
    <property type="match status" value="1"/>
</dbReference>
<feature type="domain" description="HTH luxR-type" evidence="6">
    <location>
        <begin position="151"/>
        <end position="216"/>
    </location>
</feature>
<dbReference type="CDD" id="cd17535">
    <property type="entry name" value="REC_NarL-like"/>
    <property type="match status" value="1"/>
</dbReference>
<keyword evidence="2" id="KW-0805">Transcription regulation</keyword>
<dbReference type="InterPro" id="IPR011006">
    <property type="entry name" value="CheY-like_superfamily"/>
</dbReference>
<protein>
    <submittedName>
        <fullName evidence="8">DNA-binding response regulator</fullName>
    </submittedName>
</protein>
<evidence type="ECO:0000259" key="6">
    <source>
        <dbReference type="PROSITE" id="PS50043"/>
    </source>
</evidence>
<dbReference type="GO" id="GO:0000160">
    <property type="term" value="P:phosphorelay signal transduction system"/>
    <property type="evidence" value="ECO:0007669"/>
    <property type="project" value="InterPro"/>
</dbReference>
<keyword evidence="9" id="KW-1185">Reference proteome</keyword>
<dbReference type="InterPro" id="IPR039420">
    <property type="entry name" value="WalR-like"/>
</dbReference>
<dbReference type="Gene3D" id="3.40.50.2300">
    <property type="match status" value="1"/>
</dbReference>
<name>A0A2W1M1S7_9BACL</name>
<dbReference type="PROSITE" id="PS50110">
    <property type="entry name" value="RESPONSE_REGULATORY"/>
    <property type="match status" value="1"/>
</dbReference>
<dbReference type="SMART" id="SM00421">
    <property type="entry name" value="HTH_LUXR"/>
    <property type="match status" value="1"/>
</dbReference>